<evidence type="ECO:0000256" key="3">
    <source>
        <dbReference type="ARBA" id="ARBA00022692"/>
    </source>
</evidence>
<dbReference type="RefSeq" id="WP_338748050.1">
    <property type="nucleotide sequence ID" value="NZ_CP144913.1"/>
</dbReference>
<keyword evidence="3 6" id="KW-0812">Transmembrane</keyword>
<evidence type="ECO:0000256" key="4">
    <source>
        <dbReference type="ARBA" id="ARBA00022989"/>
    </source>
</evidence>
<comment type="subcellular location">
    <subcellularLocation>
        <location evidence="1">Membrane</location>
        <topology evidence="1">Multi-pass membrane protein</topology>
    </subcellularLocation>
</comment>
<evidence type="ECO:0000256" key="1">
    <source>
        <dbReference type="ARBA" id="ARBA00004141"/>
    </source>
</evidence>
<proteinExistence type="inferred from homology"/>
<dbReference type="InterPro" id="IPR012506">
    <property type="entry name" value="TMEM86B-like"/>
</dbReference>
<dbReference type="EMBL" id="CP144913">
    <property type="protein sequence ID" value="WXB75338.1"/>
    <property type="molecule type" value="Genomic_DNA"/>
</dbReference>
<gene>
    <name evidence="7" type="ORF">V1351_10265</name>
</gene>
<dbReference type="Pfam" id="PF07947">
    <property type="entry name" value="YhhN"/>
    <property type="match status" value="1"/>
</dbReference>
<evidence type="ECO:0000256" key="6">
    <source>
        <dbReference type="SAM" id="Phobius"/>
    </source>
</evidence>
<reference evidence="7 8" key="1">
    <citation type="submission" date="2024-02" db="EMBL/GenBank/DDBJ databases">
        <title>Janibacter sp. nov., isolated from gut of marine sandworm.</title>
        <authorList>
            <person name="Kim B."/>
            <person name="Jun M.O."/>
            <person name="Shin N.-R."/>
        </authorList>
    </citation>
    <scope>NUCLEOTIDE SEQUENCE [LARGE SCALE GENOMIC DNA]</scope>
    <source>
        <strain evidence="7 8">A1S7</strain>
    </source>
</reference>
<evidence type="ECO:0000313" key="7">
    <source>
        <dbReference type="EMBL" id="WXB75338.1"/>
    </source>
</evidence>
<keyword evidence="5 6" id="KW-0472">Membrane</keyword>
<comment type="similarity">
    <text evidence="2">Belongs to the TMEM86 family.</text>
</comment>
<organism evidence="7 8">
    <name type="scientific">Janibacter alittae</name>
    <dbReference type="NCBI Taxonomy" id="3115209"/>
    <lineage>
        <taxon>Bacteria</taxon>
        <taxon>Bacillati</taxon>
        <taxon>Actinomycetota</taxon>
        <taxon>Actinomycetes</taxon>
        <taxon>Micrococcales</taxon>
        <taxon>Intrasporangiaceae</taxon>
        <taxon>Janibacter</taxon>
    </lineage>
</organism>
<protein>
    <submittedName>
        <fullName evidence="7">Lysoplasmalogenase family protein</fullName>
    </submittedName>
</protein>
<keyword evidence="8" id="KW-1185">Reference proteome</keyword>
<dbReference type="PANTHER" id="PTHR31885">
    <property type="entry name" value="GH04784P"/>
    <property type="match status" value="1"/>
</dbReference>
<evidence type="ECO:0000256" key="5">
    <source>
        <dbReference type="ARBA" id="ARBA00023136"/>
    </source>
</evidence>
<name>A0ABZ2ME94_9MICO</name>
<dbReference type="Proteomes" id="UP001382727">
    <property type="component" value="Chromosome"/>
</dbReference>
<evidence type="ECO:0000256" key="2">
    <source>
        <dbReference type="ARBA" id="ARBA00007375"/>
    </source>
</evidence>
<evidence type="ECO:0000313" key="8">
    <source>
        <dbReference type="Proteomes" id="UP001382727"/>
    </source>
</evidence>
<sequence>MITAAVRSRADLLAYVPAAVTTTAAAMAGRSRMHLVSKLALAPTLAAGVAATRSTRTPGRTTTLLVALGGSLVGDWFMYRSDRAEGAISRQQMRLGASAFAVQQIGLIRTLLHDGARPRPVPSAAAAGVMGVLGLLDSDGGLPDPVLAGYGVLLGSMSALAMGEGGPPRDRRGVVLGGALFLLSDAAIIVGQQCASTPARRAVADGVILSTYTAALALLVHGLRDDV</sequence>
<keyword evidence="4 6" id="KW-1133">Transmembrane helix</keyword>
<dbReference type="PANTHER" id="PTHR31885:SF6">
    <property type="entry name" value="GH04784P"/>
    <property type="match status" value="1"/>
</dbReference>
<accession>A0ABZ2ME94</accession>
<feature type="transmembrane region" description="Helical" evidence="6">
    <location>
        <begin position="12"/>
        <end position="29"/>
    </location>
</feature>